<dbReference type="PROSITE" id="PS51186">
    <property type="entry name" value="GNAT"/>
    <property type="match status" value="1"/>
</dbReference>
<gene>
    <name evidence="5" type="ORF">GGQ55_004638</name>
</gene>
<comment type="similarity">
    <text evidence="3">Belongs to the acetyltransferase family. RimJ subfamily.</text>
</comment>
<dbReference type="RefSeq" id="WP_218859406.1">
    <property type="nucleotide sequence ID" value="NZ_JACBZT010000001.1"/>
</dbReference>
<evidence type="ECO:0000313" key="6">
    <source>
        <dbReference type="Proteomes" id="UP000541969"/>
    </source>
</evidence>
<dbReference type="EMBL" id="JACBZT010000001">
    <property type="protein sequence ID" value="NYJ08360.1"/>
    <property type="molecule type" value="Genomic_DNA"/>
</dbReference>
<reference evidence="5 6" key="1">
    <citation type="submission" date="2020-07" db="EMBL/GenBank/DDBJ databases">
        <title>Sequencing the genomes of 1000 actinobacteria strains.</title>
        <authorList>
            <person name="Klenk H.-P."/>
        </authorList>
    </citation>
    <scope>NUCLEOTIDE SEQUENCE [LARGE SCALE GENOMIC DNA]</scope>
    <source>
        <strain evidence="5 6">DSM 104001</strain>
    </source>
</reference>
<organism evidence="5 6">
    <name type="scientific">Petropleomorpha daqingensis</name>
    <dbReference type="NCBI Taxonomy" id="2026353"/>
    <lineage>
        <taxon>Bacteria</taxon>
        <taxon>Bacillati</taxon>
        <taxon>Actinomycetota</taxon>
        <taxon>Actinomycetes</taxon>
        <taxon>Geodermatophilales</taxon>
        <taxon>Geodermatophilaceae</taxon>
        <taxon>Petropleomorpha</taxon>
    </lineage>
</organism>
<evidence type="ECO:0000259" key="4">
    <source>
        <dbReference type="PROSITE" id="PS51186"/>
    </source>
</evidence>
<evidence type="ECO:0000256" key="3">
    <source>
        <dbReference type="ARBA" id="ARBA00038502"/>
    </source>
</evidence>
<keyword evidence="1 5" id="KW-0808">Transferase</keyword>
<keyword evidence="2 5" id="KW-0012">Acyltransferase</keyword>
<protein>
    <submittedName>
        <fullName evidence="5">Ribosomal-protein-alanine N-acetyltransferase</fullName>
        <ecNumber evidence="5">2.3.1.267</ecNumber>
    </submittedName>
</protein>
<dbReference type="InterPro" id="IPR000182">
    <property type="entry name" value="GNAT_dom"/>
</dbReference>
<dbReference type="SUPFAM" id="SSF55729">
    <property type="entry name" value="Acyl-CoA N-acyltransferases (Nat)"/>
    <property type="match status" value="1"/>
</dbReference>
<evidence type="ECO:0000256" key="1">
    <source>
        <dbReference type="ARBA" id="ARBA00022679"/>
    </source>
</evidence>
<name>A0A853CKR6_9ACTN</name>
<dbReference type="GO" id="GO:0005737">
    <property type="term" value="C:cytoplasm"/>
    <property type="evidence" value="ECO:0007669"/>
    <property type="project" value="TreeGrafter"/>
</dbReference>
<dbReference type="InterPro" id="IPR051531">
    <property type="entry name" value="N-acetyltransferase"/>
</dbReference>
<dbReference type="EC" id="2.3.1.267" evidence="5"/>
<dbReference type="InterPro" id="IPR016181">
    <property type="entry name" value="Acyl_CoA_acyltransferase"/>
</dbReference>
<evidence type="ECO:0000256" key="2">
    <source>
        <dbReference type="ARBA" id="ARBA00023315"/>
    </source>
</evidence>
<feature type="domain" description="N-acetyltransferase" evidence="4">
    <location>
        <begin position="5"/>
        <end position="172"/>
    </location>
</feature>
<dbReference type="AlphaFoldDB" id="A0A853CKR6"/>
<keyword evidence="6" id="KW-1185">Reference proteome</keyword>
<sequence>MTGIVTVRRASEDDAAALAALALANRAFLAPWEPVRPDAYFTEEQQRATLRGFAAQDPPLTVPCVILVDGEPAGRINVNNVVRGAFWSADLGYWVAQEHNGRGVGTVAVAGVLRLAFGELGLHRVQAATLLHNTGSQRVLERNGFTRIGVAPRYLRIAGEWQDHVLFQRLAD</sequence>
<proteinExistence type="inferred from homology"/>
<dbReference type="Pfam" id="PF13302">
    <property type="entry name" value="Acetyltransf_3"/>
    <property type="match status" value="1"/>
</dbReference>
<dbReference type="GO" id="GO:0008999">
    <property type="term" value="F:protein-N-terminal-alanine acetyltransferase activity"/>
    <property type="evidence" value="ECO:0007669"/>
    <property type="project" value="UniProtKB-EC"/>
</dbReference>
<dbReference type="Proteomes" id="UP000541969">
    <property type="component" value="Unassembled WGS sequence"/>
</dbReference>
<dbReference type="Gene3D" id="3.40.630.30">
    <property type="match status" value="1"/>
</dbReference>
<accession>A0A853CKR6</accession>
<dbReference type="PANTHER" id="PTHR43792:SF8">
    <property type="entry name" value="[RIBOSOMAL PROTEIN US5]-ALANINE N-ACETYLTRANSFERASE"/>
    <property type="match status" value="1"/>
</dbReference>
<dbReference type="PANTHER" id="PTHR43792">
    <property type="entry name" value="GNAT FAMILY, PUTATIVE (AFU_ORTHOLOGUE AFUA_3G00765)-RELATED-RELATED"/>
    <property type="match status" value="1"/>
</dbReference>
<evidence type="ECO:0000313" key="5">
    <source>
        <dbReference type="EMBL" id="NYJ08360.1"/>
    </source>
</evidence>
<comment type="caution">
    <text evidence="5">The sequence shown here is derived from an EMBL/GenBank/DDBJ whole genome shotgun (WGS) entry which is preliminary data.</text>
</comment>